<dbReference type="AlphaFoldDB" id="A0A0F8WM08"/>
<dbReference type="EMBL" id="JYKN01003480">
    <property type="protein sequence ID" value="KKK12337.1"/>
    <property type="molecule type" value="Genomic_DNA"/>
</dbReference>
<feature type="domain" description="NAD(P)-binding" evidence="2">
    <location>
        <begin position="8"/>
        <end position="212"/>
    </location>
</feature>
<name>A0A0F8WM08_9EURO</name>
<dbReference type="Proteomes" id="UP000034947">
    <property type="component" value="Unassembled WGS sequence"/>
</dbReference>
<dbReference type="GO" id="GO:0016491">
    <property type="term" value="F:oxidoreductase activity"/>
    <property type="evidence" value="ECO:0007669"/>
    <property type="project" value="UniProtKB-KW"/>
</dbReference>
<dbReference type="Pfam" id="PF13460">
    <property type="entry name" value="NAD_binding_10"/>
    <property type="match status" value="1"/>
</dbReference>
<evidence type="ECO:0000313" key="4">
    <source>
        <dbReference type="Proteomes" id="UP000034947"/>
    </source>
</evidence>
<keyword evidence="4" id="KW-1185">Reference proteome</keyword>
<evidence type="ECO:0000313" key="3">
    <source>
        <dbReference type="EMBL" id="KKK12337.1"/>
    </source>
</evidence>
<evidence type="ECO:0000256" key="1">
    <source>
        <dbReference type="ARBA" id="ARBA00023002"/>
    </source>
</evidence>
<evidence type="ECO:0000259" key="2">
    <source>
        <dbReference type="Pfam" id="PF13460"/>
    </source>
</evidence>
<dbReference type="InterPro" id="IPR025337">
    <property type="entry name" value="Questin_oxidase-like"/>
</dbReference>
<dbReference type="SUPFAM" id="SSF51735">
    <property type="entry name" value="NAD(P)-binding Rossmann-fold domains"/>
    <property type="match status" value="1"/>
</dbReference>
<comment type="caution">
    <text evidence="3">The sequence shown here is derived from an EMBL/GenBank/DDBJ whole genome shotgun (WGS) entry which is preliminary data.</text>
</comment>
<gene>
    <name evidence="3" type="ORF">AOCH_004270</name>
</gene>
<sequence length="703" mass="78772">MASYAVLGSTGNTGTALIENILRVPTNRVHAYCRNKAKLLRLVPEIAENKSVDVFEGNITDLDLMVKCVRGTRAVFLVATTNDNVPGCRISQDSVQTVIDALKTIRDESDSDIPIPKLVLLSSATIDLHLSRRMPGWFKPVMKMAASNVYNDLIEAENMMREQQDWLQSIFIKPGGLSVDIQRGHKLDFDEQESFISYLDLAAAMLEAANDPNGKYDMKNVGVVNTGGSAKFPPGTPKCIIVGLLRHFFPRLHGIDPMSETIMGASQIRLQGDKLGENLYVNPPQEAIELTNRLLQRNHDELHIFFRDLNGHNHLVHNLLTRLVLGATPAQIQVAFDDDLPTQRAMPPLDEEVVQRLSNESYFYERISKINHYTNFLFFFQKQISRRGWKAVVNEYLFSRSRIAEALLALMYEGAYHPIIHLGLGIEFEQPSIIAEALAQAAAHDSFGTAHYFSSAEERATVHETGSMPLAELLHDISNTPSLVSVGRAQGLIGTMKMKRAVLPDAGEDIIDIAARFRVTPETLEKRTAEVINLGAYMAGSAQRTGYARKIDFFFMHCVTSSIFLSVLTRQDWIRLEDRARVVEWKGRLDLIWYVICGLPELDIHAVENYTGTTSGAAAGWMELFALVNEQHDDGHVAKFVRALKNGEEVCREFEDDDDFMVQGDMWLKIARMAYDSTQNTTPQTSWVVMAGMNDAWAPVPKQ</sequence>
<proteinExistence type="predicted"/>
<keyword evidence="1" id="KW-0560">Oxidoreductase</keyword>
<dbReference type="InterPro" id="IPR016040">
    <property type="entry name" value="NAD(P)-bd_dom"/>
</dbReference>
<dbReference type="OrthoDB" id="10004862at2759"/>
<dbReference type="Pfam" id="PF14027">
    <property type="entry name" value="Questin_oxidase"/>
    <property type="match status" value="1"/>
</dbReference>
<dbReference type="Gene3D" id="3.40.50.720">
    <property type="entry name" value="NAD(P)-binding Rossmann-like Domain"/>
    <property type="match status" value="1"/>
</dbReference>
<dbReference type="VEuPathDB" id="FungiDB:P175DRAFT_0427654"/>
<accession>A0A0F8WM08</accession>
<reference evidence="3 4" key="1">
    <citation type="submission" date="2015-02" db="EMBL/GenBank/DDBJ databases">
        <title>Draft Genome Sequences of Two Closely-Related Aflatoxigenic Aspergillus Species Obtained from the Cote d'Ivoire.</title>
        <authorList>
            <person name="Moore G.G."/>
            <person name="Beltz S.B."/>
            <person name="Mack B.M."/>
        </authorList>
    </citation>
    <scope>NUCLEOTIDE SEQUENCE [LARGE SCALE GENOMIC DNA]</scope>
    <source>
        <strain evidence="3 4">SRRC1432</strain>
    </source>
</reference>
<dbReference type="InterPro" id="IPR036291">
    <property type="entry name" value="NAD(P)-bd_dom_sf"/>
</dbReference>
<protein>
    <recommendedName>
        <fullName evidence="2">NAD(P)-binding domain-containing protein</fullName>
    </recommendedName>
</protein>
<dbReference type="PANTHER" id="PTHR35870:SF7">
    <property type="entry name" value="BAEYER-VILLIGER OXIDASE MDPL"/>
    <property type="match status" value="1"/>
</dbReference>
<organism evidence="3 4">
    <name type="scientific">Aspergillus ochraceoroseus</name>
    <dbReference type="NCBI Taxonomy" id="138278"/>
    <lineage>
        <taxon>Eukaryota</taxon>
        <taxon>Fungi</taxon>
        <taxon>Dikarya</taxon>
        <taxon>Ascomycota</taxon>
        <taxon>Pezizomycotina</taxon>
        <taxon>Eurotiomycetes</taxon>
        <taxon>Eurotiomycetidae</taxon>
        <taxon>Eurotiales</taxon>
        <taxon>Aspergillaceae</taxon>
        <taxon>Aspergillus</taxon>
        <taxon>Aspergillus subgen. Nidulantes</taxon>
    </lineage>
</organism>
<dbReference type="PANTHER" id="PTHR35870">
    <property type="entry name" value="PROTEIN, PUTATIVE (AFU_ORTHOLOGUE AFUA_5G03330)-RELATED"/>
    <property type="match status" value="1"/>
</dbReference>